<evidence type="ECO:0000313" key="2">
    <source>
        <dbReference type="Proteomes" id="UP000694865"/>
    </source>
</evidence>
<dbReference type="GeneID" id="100372754"/>
<dbReference type="Proteomes" id="UP000694865">
    <property type="component" value="Unplaced"/>
</dbReference>
<organism evidence="2 3">
    <name type="scientific">Saccoglossus kowalevskii</name>
    <name type="common">Acorn worm</name>
    <dbReference type="NCBI Taxonomy" id="10224"/>
    <lineage>
        <taxon>Eukaryota</taxon>
        <taxon>Metazoa</taxon>
        <taxon>Hemichordata</taxon>
        <taxon>Enteropneusta</taxon>
        <taxon>Harrimaniidae</taxon>
        <taxon>Saccoglossus</taxon>
    </lineage>
</organism>
<dbReference type="RefSeq" id="XP_002731629.1">
    <property type="nucleotide sequence ID" value="XM_002731583.2"/>
</dbReference>
<name>A0ABM0GK46_SACKO</name>
<keyword evidence="2" id="KW-1185">Reference proteome</keyword>
<keyword evidence="1" id="KW-0732">Signal</keyword>
<proteinExistence type="predicted"/>
<feature type="signal peptide" evidence="1">
    <location>
        <begin position="1"/>
        <end position="21"/>
    </location>
</feature>
<reference evidence="3" key="1">
    <citation type="submission" date="2025-08" db="UniProtKB">
        <authorList>
            <consortium name="RefSeq"/>
        </authorList>
    </citation>
    <scope>IDENTIFICATION</scope>
    <source>
        <tissue evidence="3">Testes</tissue>
    </source>
</reference>
<protein>
    <submittedName>
        <fullName evidence="3">Uncharacterized protein LOC100372754</fullName>
    </submittedName>
</protein>
<accession>A0ABM0GK46</accession>
<evidence type="ECO:0000256" key="1">
    <source>
        <dbReference type="SAM" id="SignalP"/>
    </source>
</evidence>
<sequence>MSGTRCIVLWMILCMCMNVTCRSFLKVETFGNSYSDGDGRNWRTSASPYNTVIDRLGDEEHGWTETDLNAASLLDLGRDGYFQNDRIDDHYRRNAFHLLSPGQQIYSRKGANEQINVRKHQSKLKNRRPINTYTSDHVPVEAKRGRARNHGPVFHNHQYNSPHTVSRVPLLLKGLNMNDVW</sequence>
<evidence type="ECO:0000313" key="3">
    <source>
        <dbReference type="RefSeq" id="XP_002731629.1"/>
    </source>
</evidence>
<feature type="chain" id="PRO_5045628667" evidence="1">
    <location>
        <begin position="22"/>
        <end position="181"/>
    </location>
</feature>
<gene>
    <name evidence="3" type="primary">LOC100372754</name>
</gene>